<dbReference type="EMBL" id="OU963869">
    <property type="protein sequence ID" value="CAH0394928.1"/>
    <property type="molecule type" value="Genomic_DNA"/>
</dbReference>
<organism evidence="2 3">
    <name type="scientific">Bemisia tabaci</name>
    <name type="common">Sweetpotato whitefly</name>
    <name type="synonym">Aleurodes tabaci</name>
    <dbReference type="NCBI Taxonomy" id="7038"/>
    <lineage>
        <taxon>Eukaryota</taxon>
        <taxon>Metazoa</taxon>
        <taxon>Ecdysozoa</taxon>
        <taxon>Arthropoda</taxon>
        <taxon>Hexapoda</taxon>
        <taxon>Insecta</taxon>
        <taxon>Pterygota</taxon>
        <taxon>Neoptera</taxon>
        <taxon>Paraneoptera</taxon>
        <taxon>Hemiptera</taxon>
        <taxon>Sternorrhyncha</taxon>
        <taxon>Aleyrodoidea</taxon>
        <taxon>Aleyrodidae</taxon>
        <taxon>Aleyrodinae</taxon>
        <taxon>Bemisia</taxon>
    </lineage>
</organism>
<dbReference type="Proteomes" id="UP001152759">
    <property type="component" value="Chromosome 8"/>
</dbReference>
<reference evidence="2" key="1">
    <citation type="submission" date="2021-12" db="EMBL/GenBank/DDBJ databases">
        <authorList>
            <person name="King R."/>
        </authorList>
    </citation>
    <scope>NUCLEOTIDE SEQUENCE</scope>
</reference>
<sequence>MNFCDLIYRSVILSGAVLLIFAKPNSANIQKTEIGFTKINSLYNANLLEPGHILISNVDNIHLMGRGWIFKFPHTVCPFAYDVEFHAFKLPLDRKYDQNLMVKIIGTAPYPERSIALAERLAWKHVPHHPWYCRRGDYWRYILHGERPRPAIKRLMMKSCPLAMPVGDLTPDYIRSEEFQFLDFNGRWNGVLELRATGRSRFCLLGKAFRYYQRPQRRSTLKLPLEEILIV</sequence>
<keyword evidence="1" id="KW-0732">Signal</keyword>
<evidence type="ECO:0000313" key="3">
    <source>
        <dbReference type="Proteomes" id="UP001152759"/>
    </source>
</evidence>
<evidence type="ECO:0000313" key="2">
    <source>
        <dbReference type="EMBL" id="CAH0394928.1"/>
    </source>
</evidence>
<feature type="chain" id="PRO_5040217455" evidence="1">
    <location>
        <begin position="28"/>
        <end position="231"/>
    </location>
</feature>
<dbReference type="AlphaFoldDB" id="A0A9P0FA99"/>
<feature type="signal peptide" evidence="1">
    <location>
        <begin position="1"/>
        <end position="27"/>
    </location>
</feature>
<keyword evidence="3" id="KW-1185">Reference proteome</keyword>
<evidence type="ECO:0000256" key="1">
    <source>
        <dbReference type="SAM" id="SignalP"/>
    </source>
</evidence>
<protein>
    <submittedName>
        <fullName evidence="2">Uncharacterized protein</fullName>
    </submittedName>
</protein>
<accession>A0A9P0FA99</accession>
<name>A0A9P0FA99_BEMTA</name>
<proteinExistence type="predicted"/>
<gene>
    <name evidence="2" type="ORF">BEMITA_LOCUS13175</name>
</gene>